<accession>A0A196S7M1</accession>
<reference evidence="1 2" key="1">
    <citation type="submission" date="2016-05" db="EMBL/GenBank/DDBJ databases">
        <title>Nuclear genome of Blastocystis sp. subtype 1 NandII.</title>
        <authorList>
            <person name="Gentekaki E."/>
            <person name="Curtis B."/>
            <person name="Stairs C."/>
            <person name="Eme L."/>
            <person name="Herman E."/>
            <person name="Klimes V."/>
            <person name="Arias M.C."/>
            <person name="Elias M."/>
            <person name="Hilliou F."/>
            <person name="Klute M."/>
            <person name="Malik S.-B."/>
            <person name="Pightling A."/>
            <person name="Rachubinski R."/>
            <person name="Salas D."/>
            <person name="Schlacht A."/>
            <person name="Suga H."/>
            <person name="Archibald J."/>
            <person name="Ball S.G."/>
            <person name="Clark G."/>
            <person name="Dacks J."/>
            <person name="Van Der Giezen M."/>
            <person name="Tsaousis A."/>
            <person name="Roger A."/>
        </authorList>
    </citation>
    <scope>NUCLEOTIDE SEQUENCE [LARGE SCALE GENOMIC DNA]</scope>
    <source>
        <strain evidence="2">ATCC 50177 / NandII</strain>
    </source>
</reference>
<evidence type="ECO:0000313" key="1">
    <source>
        <dbReference type="EMBL" id="OAO13050.1"/>
    </source>
</evidence>
<dbReference type="AlphaFoldDB" id="A0A196S7M1"/>
<name>A0A196S7M1_BLAHN</name>
<gene>
    <name evidence="1" type="ORF">AV274_5267</name>
</gene>
<organism evidence="1 2">
    <name type="scientific">Blastocystis sp. subtype 1 (strain ATCC 50177 / NandII)</name>
    <dbReference type="NCBI Taxonomy" id="478820"/>
    <lineage>
        <taxon>Eukaryota</taxon>
        <taxon>Sar</taxon>
        <taxon>Stramenopiles</taxon>
        <taxon>Bigyra</taxon>
        <taxon>Opalozoa</taxon>
        <taxon>Opalinata</taxon>
        <taxon>Blastocystidae</taxon>
        <taxon>Blastocystis</taxon>
    </lineage>
</organism>
<dbReference type="EMBL" id="LXWW01000472">
    <property type="protein sequence ID" value="OAO13050.1"/>
    <property type="molecule type" value="Genomic_DNA"/>
</dbReference>
<comment type="caution">
    <text evidence="1">The sequence shown here is derived from an EMBL/GenBank/DDBJ whole genome shotgun (WGS) entry which is preliminary data.</text>
</comment>
<evidence type="ECO:0000313" key="2">
    <source>
        <dbReference type="Proteomes" id="UP000078348"/>
    </source>
</evidence>
<proteinExistence type="predicted"/>
<sequence length="340" mass="38400">MSQQLLRNSYKQLLRYAKQFDAQPILKFVLSDVIKSTATSSTPSLPKWFSNDLHILIPSLLQTNMTYYPSQSAVALLNKRFQPTALPLDERKIASSSTKMIDFCTAVLRSSSTEYKVNLNRCEDLFSNASLAYQKDQDVYKKVKPYVVNLTAESQLKEGTILLNYPTTVLSRKHTLHLLDRDELLFVTRVNELGVQGVILNPRNVRVRTAGSMLLVTSRKPAEGRKQYITRSVEDLDFSSHTNGLHRVVGALHDPIAITAVPNGIPTTKEVVRFDSLESFTVDEMVQLITGGDMLMLRCENPLPLLFDKTISRKMMYSNLMHSLGGEWESVGYCVEQSIF</sequence>
<dbReference type="Proteomes" id="UP000078348">
    <property type="component" value="Unassembled WGS sequence"/>
</dbReference>
<protein>
    <submittedName>
        <fullName evidence="1">Uncharacterized protein</fullName>
    </submittedName>
</protein>
<keyword evidence="2" id="KW-1185">Reference proteome</keyword>